<dbReference type="Pfam" id="PF00722">
    <property type="entry name" value="Glyco_hydro_16"/>
    <property type="match status" value="1"/>
</dbReference>
<reference evidence="5" key="1">
    <citation type="journal article" date="2019" name="Plant J.">
        <title>Chlorella vulgaris genome assembly and annotation reveals the molecular basis for metabolic acclimation to high light conditions.</title>
        <authorList>
            <person name="Cecchin M."/>
            <person name="Marcolungo L."/>
            <person name="Rossato M."/>
            <person name="Girolomoni L."/>
            <person name="Cosentino E."/>
            <person name="Cuine S."/>
            <person name="Li-Beisson Y."/>
            <person name="Delledonne M."/>
            <person name="Ballottari M."/>
        </authorList>
    </citation>
    <scope>NUCLEOTIDE SEQUENCE</scope>
    <source>
        <strain evidence="5">211/11P</strain>
    </source>
</reference>
<keyword evidence="3" id="KW-1133">Transmembrane helix</keyword>
<keyword evidence="3" id="KW-0472">Membrane</keyword>
<dbReference type="InterPro" id="IPR013320">
    <property type="entry name" value="ConA-like_dom_sf"/>
</dbReference>
<dbReference type="PANTHER" id="PTHR10963:SF55">
    <property type="entry name" value="GLYCOSIDE HYDROLASE FAMILY 16 PROTEIN"/>
    <property type="match status" value="1"/>
</dbReference>
<evidence type="ECO:0000259" key="4">
    <source>
        <dbReference type="PROSITE" id="PS51762"/>
    </source>
</evidence>
<evidence type="ECO:0000256" key="2">
    <source>
        <dbReference type="SAM" id="MobiDB-lite"/>
    </source>
</evidence>
<dbReference type="GO" id="GO:0004553">
    <property type="term" value="F:hydrolase activity, hydrolyzing O-glycosyl compounds"/>
    <property type="evidence" value="ECO:0007669"/>
    <property type="project" value="InterPro"/>
</dbReference>
<dbReference type="Gene3D" id="2.60.120.200">
    <property type="match status" value="1"/>
</dbReference>
<sequence>MAKPGPAPKLWSEEEEALHAASSSYKGPGCCEKFKFTIWVGVVAALIAAGVGLSVVMVIVQNNRNDNSTPSGSSSGNSGSSGSGYTGPLPVPTDPAPFAIPEGNQAIWWDEFDGDKLDGKKWKFDTGTGEQWGWGNNESQSYSKSSDNVRVADGNLYITALQDGNGYTSGRINTKASAGFYPGMSLEDGTTFSTVHVEASVQLPAPGQGLWPAFWLLPSVNTYGDWPASGEIDILESINNMLAVTQTLHFGGAPPDDTKDTIRTPQDGLSDMFHTVAVDWAPDKITLSIDGAEIKSFFPRTVDSNAGWFTAAPNAPPAAPFDQPFYIILNLAVGGLWPGPPDGSTTLPATFTVDYVRAWGEPASPAPASS</sequence>
<dbReference type="CDD" id="cd08023">
    <property type="entry name" value="GH16_laminarinase_like"/>
    <property type="match status" value="1"/>
</dbReference>
<protein>
    <recommendedName>
        <fullName evidence="4">GH16 domain-containing protein</fullName>
    </recommendedName>
</protein>
<organism evidence="5 6">
    <name type="scientific">Chlorella vulgaris</name>
    <name type="common">Green alga</name>
    <dbReference type="NCBI Taxonomy" id="3077"/>
    <lineage>
        <taxon>Eukaryota</taxon>
        <taxon>Viridiplantae</taxon>
        <taxon>Chlorophyta</taxon>
        <taxon>core chlorophytes</taxon>
        <taxon>Trebouxiophyceae</taxon>
        <taxon>Chlorellales</taxon>
        <taxon>Chlorellaceae</taxon>
        <taxon>Chlorella clade</taxon>
        <taxon>Chlorella</taxon>
    </lineage>
</organism>
<dbReference type="EMBL" id="SIDB01000008">
    <property type="protein sequence ID" value="KAI3429548.1"/>
    <property type="molecule type" value="Genomic_DNA"/>
</dbReference>
<dbReference type="Proteomes" id="UP001055712">
    <property type="component" value="Unassembled WGS sequence"/>
</dbReference>
<comment type="caution">
    <text evidence="5">The sequence shown here is derived from an EMBL/GenBank/DDBJ whole genome shotgun (WGS) entry which is preliminary data.</text>
</comment>
<dbReference type="InterPro" id="IPR050546">
    <property type="entry name" value="Glycosyl_Hydrlase_16"/>
</dbReference>
<feature type="region of interest" description="Disordered" evidence="2">
    <location>
        <begin position="65"/>
        <end position="97"/>
    </location>
</feature>
<feature type="transmembrane region" description="Helical" evidence="3">
    <location>
        <begin position="36"/>
        <end position="60"/>
    </location>
</feature>
<keyword evidence="3" id="KW-0812">Transmembrane</keyword>
<dbReference type="SUPFAM" id="SSF49899">
    <property type="entry name" value="Concanavalin A-like lectins/glucanases"/>
    <property type="match status" value="1"/>
</dbReference>
<gene>
    <name evidence="5" type="ORF">D9Q98_005636</name>
</gene>
<proteinExistence type="inferred from homology"/>
<feature type="compositionally biased region" description="Low complexity" evidence="2">
    <location>
        <begin position="67"/>
        <end position="78"/>
    </location>
</feature>
<dbReference type="GO" id="GO:0005975">
    <property type="term" value="P:carbohydrate metabolic process"/>
    <property type="evidence" value="ECO:0007669"/>
    <property type="project" value="InterPro"/>
</dbReference>
<dbReference type="PROSITE" id="PS51762">
    <property type="entry name" value="GH16_2"/>
    <property type="match status" value="1"/>
</dbReference>
<dbReference type="PANTHER" id="PTHR10963">
    <property type="entry name" value="GLYCOSYL HYDROLASE-RELATED"/>
    <property type="match status" value="1"/>
</dbReference>
<name>A0A9D4YW57_CHLVU</name>
<reference evidence="5" key="2">
    <citation type="submission" date="2020-11" db="EMBL/GenBank/DDBJ databases">
        <authorList>
            <person name="Cecchin M."/>
            <person name="Marcolungo L."/>
            <person name="Rossato M."/>
            <person name="Girolomoni L."/>
            <person name="Cosentino E."/>
            <person name="Cuine S."/>
            <person name="Li-Beisson Y."/>
            <person name="Delledonne M."/>
            <person name="Ballottari M."/>
        </authorList>
    </citation>
    <scope>NUCLEOTIDE SEQUENCE</scope>
    <source>
        <strain evidence="5">211/11P</strain>
        <tissue evidence="5">Whole cell</tissue>
    </source>
</reference>
<evidence type="ECO:0000256" key="1">
    <source>
        <dbReference type="ARBA" id="ARBA00006865"/>
    </source>
</evidence>
<evidence type="ECO:0000256" key="3">
    <source>
        <dbReference type="SAM" id="Phobius"/>
    </source>
</evidence>
<evidence type="ECO:0000313" key="6">
    <source>
        <dbReference type="Proteomes" id="UP001055712"/>
    </source>
</evidence>
<dbReference type="AlphaFoldDB" id="A0A9D4YW57"/>
<dbReference type="InterPro" id="IPR000757">
    <property type="entry name" value="Beta-glucanase-like"/>
</dbReference>
<comment type="similarity">
    <text evidence="1">Belongs to the glycosyl hydrolase 16 family.</text>
</comment>
<accession>A0A9D4YW57</accession>
<evidence type="ECO:0000313" key="5">
    <source>
        <dbReference type="EMBL" id="KAI3429548.1"/>
    </source>
</evidence>
<keyword evidence="6" id="KW-1185">Reference proteome</keyword>
<feature type="domain" description="GH16" evidence="4">
    <location>
        <begin position="89"/>
        <end position="364"/>
    </location>
</feature>
<dbReference type="OrthoDB" id="509988at2759"/>